<dbReference type="SUPFAM" id="SSF69118">
    <property type="entry name" value="AhpD-like"/>
    <property type="match status" value="1"/>
</dbReference>
<dbReference type="Proteomes" id="UP000823990">
    <property type="component" value="Unassembled WGS sequence"/>
</dbReference>
<feature type="domain" description="Carboxymuconolactone decarboxylase-like" evidence="1">
    <location>
        <begin position="163"/>
        <end position="247"/>
    </location>
</feature>
<evidence type="ECO:0000313" key="3">
    <source>
        <dbReference type="Proteomes" id="UP000823990"/>
    </source>
</evidence>
<reference evidence="2" key="1">
    <citation type="journal article" date="2021" name="PeerJ">
        <title>Extensive microbial diversity within the chicken gut microbiome revealed by metagenomics and culture.</title>
        <authorList>
            <person name="Gilroy R."/>
            <person name="Ravi A."/>
            <person name="Getino M."/>
            <person name="Pursley I."/>
            <person name="Horton D.L."/>
            <person name="Alikhan N.F."/>
            <person name="Baker D."/>
            <person name="Gharbi K."/>
            <person name="Hall N."/>
            <person name="Watson M."/>
            <person name="Adriaenssens E.M."/>
            <person name="Foster-Nyarko E."/>
            <person name="Jarju S."/>
            <person name="Secka A."/>
            <person name="Antonio M."/>
            <person name="Oren A."/>
            <person name="Chaudhuri R.R."/>
            <person name="La Ragione R."/>
            <person name="Hildebrand F."/>
            <person name="Pallen M.J."/>
        </authorList>
    </citation>
    <scope>NUCLEOTIDE SEQUENCE</scope>
    <source>
        <strain evidence="2">12435</strain>
    </source>
</reference>
<name>A0A9D1TQK3_9FIRM</name>
<dbReference type="Gene3D" id="1.20.1290.10">
    <property type="entry name" value="AhpD-like"/>
    <property type="match status" value="1"/>
</dbReference>
<organism evidence="2 3">
    <name type="scientific">Candidatus Protoclostridium stercorigallinarum</name>
    <dbReference type="NCBI Taxonomy" id="2838741"/>
    <lineage>
        <taxon>Bacteria</taxon>
        <taxon>Bacillati</taxon>
        <taxon>Bacillota</taxon>
        <taxon>Clostridia</taxon>
        <taxon>Candidatus Protoclostridium</taxon>
    </lineage>
</organism>
<gene>
    <name evidence="2" type="ORF">H9892_00695</name>
</gene>
<dbReference type="GO" id="GO:0051920">
    <property type="term" value="F:peroxiredoxin activity"/>
    <property type="evidence" value="ECO:0007669"/>
    <property type="project" value="InterPro"/>
</dbReference>
<reference evidence="2" key="2">
    <citation type="submission" date="2021-04" db="EMBL/GenBank/DDBJ databases">
        <authorList>
            <person name="Gilroy R."/>
        </authorList>
    </citation>
    <scope>NUCLEOTIDE SEQUENCE</scope>
    <source>
        <strain evidence="2">12435</strain>
    </source>
</reference>
<proteinExistence type="predicted"/>
<feature type="domain" description="Carboxymuconolactone decarboxylase-like" evidence="1">
    <location>
        <begin position="27"/>
        <end position="111"/>
    </location>
</feature>
<comment type="caution">
    <text evidence="2">The sequence shown here is derived from an EMBL/GenBank/DDBJ whole genome shotgun (WGS) entry which is preliminary data.</text>
</comment>
<dbReference type="EMBL" id="DXHS01000011">
    <property type="protein sequence ID" value="HIW01850.1"/>
    <property type="molecule type" value="Genomic_DNA"/>
</dbReference>
<evidence type="ECO:0000313" key="2">
    <source>
        <dbReference type="EMBL" id="HIW01850.1"/>
    </source>
</evidence>
<dbReference type="Pfam" id="PF02627">
    <property type="entry name" value="CMD"/>
    <property type="match status" value="2"/>
</dbReference>
<dbReference type="PANTHER" id="PTHR33570:SF2">
    <property type="entry name" value="CARBOXYMUCONOLACTONE DECARBOXYLASE-LIKE DOMAIN-CONTAINING PROTEIN"/>
    <property type="match status" value="1"/>
</dbReference>
<sequence>MDRVQNCEEKFGVLFGGKPTAGEGSDPEFMRILQRFIFGEVSYTGSLGDRMRELITVTVLTVNQTLPQLKAHVGACLNIGIAPVEIRETVYQCAPFIGFPKTLNAIAAMNEVFTANGIALPIESSETVTETDRFEKGLALQKPVYGDEIKDRYTWLPGEFAEAVPRFLTELCFSDFMTRKGLDKKTRELLTVVMLAALGGAETQVRSHVEGALKTGSTKEEIVCALVHAMPYMGVPRLFNALNCAKDMLTE</sequence>
<dbReference type="InterPro" id="IPR003779">
    <property type="entry name" value="CMD-like"/>
</dbReference>
<dbReference type="InterPro" id="IPR052512">
    <property type="entry name" value="4CMD/NDH-1_regulator"/>
</dbReference>
<protein>
    <submittedName>
        <fullName evidence="2">Carboxymuconolactone decarboxylase family protein</fullName>
    </submittedName>
</protein>
<evidence type="ECO:0000259" key="1">
    <source>
        <dbReference type="Pfam" id="PF02627"/>
    </source>
</evidence>
<dbReference type="InterPro" id="IPR029032">
    <property type="entry name" value="AhpD-like"/>
</dbReference>
<dbReference type="PANTHER" id="PTHR33570">
    <property type="entry name" value="4-CARBOXYMUCONOLACTONE DECARBOXYLASE FAMILY PROTEIN"/>
    <property type="match status" value="1"/>
</dbReference>
<dbReference type="AlphaFoldDB" id="A0A9D1TQK3"/>
<accession>A0A9D1TQK3</accession>